<proteinExistence type="predicted"/>
<dbReference type="EMBL" id="BK015731">
    <property type="protein sequence ID" value="DAE22329.1"/>
    <property type="molecule type" value="Genomic_DNA"/>
</dbReference>
<sequence>MVYSERQMRVADATIKQLLSNETAMVREAMLAYVDELSDDRVLANDVVTMLEIDGLIVYTGDYDWRVQLTDKGCKAAQMGLARYLKRQKLMEKLKEYKLFVGIASATVSFVSMLITLALTIYNAVKL</sequence>
<name>A0A8S5QU01_9CAUD</name>
<organism evidence="2">
    <name type="scientific">Siphoviridae sp. ctETl1</name>
    <dbReference type="NCBI Taxonomy" id="2826207"/>
    <lineage>
        <taxon>Viruses</taxon>
        <taxon>Duplodnaviria</taxon>
        <taxon>Heunggongvirae</taxon>
        <taxon>Uroviricota</taxon>
        <taxon>Caudoviricetes</taxon>
    </lineage>
</organism>
<keyword evidence="1" id="KW-1133">Transmembrane helix</keyword>
<reference evidence="2" key="1">
    <citation type="journal article" date="2021" name="Proc. Natl. Acad. Sci. U.S.A.">
        <title>A Catalog of Tens of Thousands of Viruses from Human Metagenomes Reveals Hidden Associations with Chronic Diseases.</title>
        <authorList>
            <person name="Tisza M.J."/>
            <person name="Buck C.B."/>
        </authorList>
    </citation>
    <scope>NUCLEOTIDE SEQUENCE</scope>
    <source>
        <strain evidence="2">CtETl1</strain>
    </source>
</reference>
<protein>
    <submittedName>
        <fullName evidence="2">Uncharacterized protein</fullName>
    </submittedName>
</protein>
<accession>A0A8S5QU01</accession>
<keyword evidence="1" id="KW-0812">Transmembrane</keyword>
<feature type="transmembrane region" description="Helical" evidence="1">
    <location>
        <begin position="99"/>
        <end position="122"/>
    </location>
</feature>
<evidence type="ECO:0000256" key="1">
    <source>
        <dbReference type="SAM" id="Phobius"/>
    </source>
</evidence>
<evidence type="ECO:0000313" key="2">
    <source>
        <dbReference type="EMBL" id="DAE22329.1"/>
    </source>
</evidence>
<keyword evidence="1" id="KW-0472">Membrane</keyword>